<dbReference type="GO" id="GO:0000155">
    <property type="term" value="F:phosphorelay sensor kinase activity"/>
    <property type="evidence" value="ECO:0007669"/>
    <property type="project" value="InterPro"/>
</dbReference>
<dbReference type="PROSITE" id="PS50109">
    <property type="entry name" value="HIS_KIN"/>
    <property type="match status" value="1"/>
</dbReference>
<dbReference type="Pfam" id="PF00672">
    <property type="entry name" value="HAMP"/>
    <property type="match status" value="1"/>
</dbReference>
<comment type="catalytic activity">
    <reaction evidence="1">
        <text>ATP + protein L-histidine = ADP + protein N-phospho-L-histidine.</text>
        <dbReference type="EC" id="2.7.13.3"/>
    </reaction>
</comment>
<organism evidence="14 16">
    <name type="scientific">Pseudomonas congelans</name>
    <dbReference type="NCBI Taxonomy" id="200452"/>
    <lineage>
        <taxon>Bacteria</taxon>
        <taxon>Pseudomonadati</taxon>
        <taxon>Pseudomonadota</taxon>
        <taxon>Gammaproteobacteria</taxon>
        <taxon>Pseudomonadales</taxon>
        <taxon>Pseudomonadaceae</taxon>
        <taxon>Pseudomonas</taxon>
    </lineage>
</organism>
<name>A0A0P9NI02_9PSED</name>
<keyword evidence="4" id="KW-0597">Phosphoprotein</keyword>
<dbReference type="InterPro" id="IPR003661">
    <property type="entry name" value="HisK_dim/P_dom"/>
</dbReference>
<keyword evidence="6 11" id="KW-0812">Transmembrane</keyword>
<dbReference type="InterPro" id="IPR036097">
    <property type="entry name" value="HisK_dim/P_sf"/>
</dbReference>
<dbReference type="PROSITE" id="PS50885">
    <property type="entry name" value="HAMP"/>
    <property type="match status" value="1"/>
</dbReference>
<comment type="subcellular location">
    <subcellularLocation>
        <location evidence="2">Membrane</location>
    </subcellularLocation>
</comment>
<dbReference type="PANTHER" id="PTHR45436">
    <property type="entry name" value="SENSOR HISTIDINE KINASE YKOH"/>
    <property type="match status" value="1"/>
</dbReference>
<dbReference type="Pfam" id="PF00512">
    <property type="entry name" value="HisKA"/>
    <property type="match status" value="1"/>
</dbReference>
<dbReference type="RefSeq" id="WP_054993828.1">
    <property type="nucleotide sequence ID" value="NZ_FNJH01000001.1"/>
</dbReference>
<dbReference type="EMBL" id="LJQB01000063">
    <property type="protein sequence ID" value="KPW83777.1"/>
    <property type="molecule type" value="Genomic_DNA"/>
</dbReference>
<keyword evidence="8 11" id="KW-1133">Transmembrane helix</keyword>
<evidence type="ECO:0000256" key="7">
    <source>
        <dbReference type="ARBA" id="ARBA00022777"/>
    </source>
</evidence>
<dbReference type="SMART" id="SM00304">
    <property type="entry name" value="HAMP"/>
    <property type="match status" value="1"/>
</dbReference>
<reference evidence="14 16" key="1">
    <citation type="submission" date="2015-09" db="EMBL/GenBank/DDBJ databases">
        <title>Genome announcement of multiple Pseudomonas syringae strains.</title>
        <authorList>
            <person name="Thakur S."/>
            <person name="Wang P.W."/>
            <person name="Gong Y."/>
            <person name="Weir B.S."/>
            <person name="Guttman D.S."/>
        </authorList>
    </citation>
    <scope>NUCLEOTIDE SEQUENCE [LARGE SCALE GENOMIC DNA]</scope>
    <source>
        <strain evidence="14 16">ICMP19117</strain>
    </source>
</reference>
<dbReference type="SMART" id="SM00388">
    <property type="entry name" value="HisKA"/>
    <property type="match status" value="1"/>
</dbReference>
<keyword evidence="17" id="KW-1185">Reference proteome</keyword>
<accession>A0A0P9NI02</accession>
<sequence length="391" mass="43735">MRHIFRHRQKPLWHWVGMRMSMLAVGAVIVIAFCMWLHVTVSDWLTLQAMPAEVRMEFLRLQAEPSLDMVKLRELFFAYYPIENLLPGIANKEWWVLAALVLIAIPIIIFFGFLFSRPLSSQFSSIARGARQVAQGDFKTRLPMSAKDPDELQALVSDFNTMTTQLGRYELEVSESSAMIAHELRTPLNAAMGRIQGMIDEVFPRDLAQLEMVHRQLGQLNKLVSDLHLLSLASAGQLTLDKTEFSLEKLVVERLGWFATPLDEAGVVVTIDIPRKLTVNADRDRIGQVVNILVDNALRYSATGGELLIVGRASAGRMELTVSDRGPGFGPENLEQVFDRFWRAERSRARYSGGSGLGLSIARAICLEHDGTIEVRNRPGGGSVIRLEIPG</sequence>
<dbReference type="InterPro" id="IPR036890">
    <property type="entry name" value="HATPase_C_sf"/>
</dbReference>
<dbReference type="FunFam" id="3.30.565.10:FF:000006">
    <property type="entry name" value="Sensor histidine kinase WalK"/>
    <property type="match status" value="1"/>
</dbReference>
<feature type="domain" description="HAMP" evidence="13">
    <location>
        <begin position="117"/>
        <end position="171"/>
    </location>
</feature>
<dbReference type="SUPFAM" id="SSF55874">
    <property type="entry name" value="ATPase domain of HSP90 chaperone/DNA topoisomerase II/histidine kinase"/>
    <property type="match status" value="1"/>
</dbReference>
<dbReference type="SUPFAM" id="SSF47384">
    <property type="entry name" value="Homodimeric domain of signal transducing histidine kinase"/>
    <property type="match status" value="1"/>
</dbReference>
<dbReference type="CDD" id="cd06225">
    <property type="entry name" value="HAMP"/>
    <property type="match status" value="1"/>
</dbReference>
<dbReference type="Gene3D" id="1.10.287.130">
    <property type="match status" value="1"/>
</dbReference>
<evidence type="ECO:0000313" key="16">
    <source>
        <dbReference type="Proteomes" id="UP000050411"/>
    </source>
</evidence>
<evidence type="ECO:0000256" key="4">
    <source>
        <dbReference type="ARBA" id="ARBA00022553"/>
    </source>
</evidence>
<dbReference type="AlphaFoldDB" id="A0A0P9NI02"/>
<feature type="domain" description="Histidine kinase" evidence="12">
    <location>
        <begin position="179"/>
        <end position="391"/>
    </location>
</feature>
<evidence type="ECO:0000256" key="3">
    <source>
        <dbReference type="ARBA" id="ARBA00012438"/>
    </source>
</evidence>
<dbReference type="InterPro" id="IPR003594">
    <property type="entry name" value="HATPase_dom"/>
</dbReference>
<keyword evidence="7 14" id="KW-0418">Kinase</keyword>
<dbReference type="CDD" id="cd00082">
    <property type="entry name" value="HisKA"/>
    <property type="match status" value="1"/>
</dbReference>
<dbReference type="Gene3D" id="6.10.340.10">
    <property type="match status" value="1"/>
</dbReference>
<dbReference type="Proteomes" id="UP000050411">
    <property type="component" value="Unassembled WGS sequence"/>
</dbReference>
<dbReference type="InterPro" id="IPR050428">
    <property type="entry name" value="TCS_sensor_his_kinase"/>
</dbReference>
<dbReference type="GO" id="GO:0005886">
    <property type="term" value="C:plasma membrane"/>
    <property type="evidence" value="ECO:0007669"/>
    <property type="project" value="UniProtKB-ARBA"/>
</dbReference>
<comment type="caution">
    <text evidence="14">The sequence shown here is derived from an EMBL/GenBank/DDBJ whole genome shotgun (WGS) entry which is preliminary data.</text>
</comment>
<evidence type="ECO:0000256" key="1">
    <source>
        <dbReference type="ARBA" id="ARBA00000085"/>
    </source>
</evidence>
<evidence type="ECO:0000256" key="8">
    <source>
        <dbReference type="ARBA" id="ARBA00022989"/>
    </source>
</evidence>
<evidence type="ECO:0000256" key="9">
    <source>
        <dbReference type="ARBA" id="ARBA00023012"/>
    </source>
</evidence>
<dbReference type="PANTHER" id="PTHR45436:SF5">
    <property type="entry name" value="SENSOR HISTIDINE KINASE TRCS"/>
    <property type="match status" value="1"/>
</dbReference>
<proteinExistence type="predicted"/>
<feature type="transmembrane region" description="Helical" evidence="11">
    <location>
        <begin position="94"/>
        <end position="115"/>
    </location>
</feature>
<dbReference type="CDD" id="cd00075">
    <property type="entry name" value="HATPase"/>
    <property type="match status" value="1"/>
</dbReference>
<dbReference type="Pfam" id="PF02518">
    <property type="entry name" value="HATPase_c"/>
    <property type="match status" value="1"/>
</dbReference>
<evidence type="ECO:0000256" key="6">
    <source>
        <dbReference type="ARBA" id="ARBA00022692"/>
    </source>
</evidence>
<evidence type="ECO:0000256" key="11">
    <source>
        <dbReference type="SAM" id="Phobius"/>
    </source>
</evidence>
<reference evidence="15 17" key="2">
    <citation type="submission" date="2016-10" db="EMBL/GenBank/DDBJ databases">
        <authorList>
            <person name="Varghese N."/>
            <person name="Submissions S."/>
        </authorList>
    </citation>
    <scope>NUCLEOTIDE SEQUENCE [LARGE SCALE GENOMIC DNA]</scope>
    <source>
        <strain evidence="15 17">DSM 14939</strain>
    </source>
</reference>
<dbReference type="InterPro" id="IPR004358">
    <property type="entry name" value="Sig_transdc_His_kin-like_C"/>
</dbReference>
<evidence type="ECO:0000313" key="14">
    <source>
        <dbReference type="EMBL" id="KPW83777.1"/>
    </source>
</evidence>
<evidence type="ECO:0000256" key="2">
    <source>
        <dbReference type="ARBA" id="ARBA00004370"/>
    </source>
</evidence>
<keyword evidence="10 11" id="KW-0472">Membrane</keyword>
<dbReference type="SUPFAM" id="SSF158472">
    <property type="entry name" value="HAMP domain-like"/>
    <property type="match status" value="1"/>
</dbReference>
<dbReference type="EMBL" id="FNJH01000001">
    <property type="protein sequence ID" value="SDO69335.1"/>
    <property type="molecule type" value="Genomic_DNA"/>
</dbReference>
<keyword evidence="9" id="KW-0902">Two-component regulatory system</keyword>
<dbReference type="InterPro" id="IPR005467">
    <property type="entry name" value="His_kinase_dom"/>
</dbReference>
<protein>
    <recommendedName>
        <fullName evidence="3">histidine kinase</fullName>
        <ecNumber evidence="3">2.7.13.3</ecNumber>
    </recommendedName>
</protein>
<feature type="transmembrane region" description="Helical" evidence="11">
    <location>
        <begin position="21"/>
        <end position="41"/>
    </location>
</feature>
<dbReference type="InterPro" id="IPR003660">
    <property type="entry name" value="HAMP_dom"/>
</dbReference>
<evidence type="ECO:0000259" key="13">
    <source>
        <dbReference type="PROSITE" id="PS50885"/>
    </source>
</evidence>
<evidence type="ECO:0000313" key="15">
    <source>
        <dbReference type="EMBL" id="SDO69335.1"/>
    </source>
</evidence>
<dbReference type="SMART" id="SM00387">
    <property type="entry name" value="HATPase_c"/>
    <property type="match status" value="1"/>
</dbReference>
<dbReference type="Gene3D" id="3.30.565.10">
    <property type="entry name" value="Histidine kinase-like ATPase, C-terminal domain"/>
    <property type="match status" value="1"/>
</dbReference>
<dbReference type="Proteomes" id="UP000183042">
    <property type="component" value="Unassembled WGS sequence"/>
</dbReference>
<gene>
    <name evidence="14" type="ORF">ALO92_04105</name>
    <name evidence="15" type="ORF">SAMN05216596_1011180</name>
</gene>
<dbReference type="EC" id="2.7.13.3" evidence="3"/>
<evidence type="ECO:0000256" key="5">
    <source>
        <dbReference type="ARBA" id="ARBA00022679"/>
    </source>
</evidence>
<keyword evidence="5" id="KW-0808">Transferase</keyword>
<evidence type="ECO:0000313" key="17">
    <source>
        <dbReference type="Proteomes" id="UP000183042"/>
    </source>
</evidence>
<dbReference type="PATRIC" id="fig|200452.3.peg.4919"/>
<dbReference type="GeneID" id="65074422"/>
<evidence type="ECO:0000259" key="12">
    <source>
        <dbReference type="PROSITE" id="PS50109"/>
    </source>
</evidence>
<dbReference type="PRINTS" id="PR00344">
    <property type="entry name" value="BCTRLSENSOR"/>
</dbReference>
<evidence type="ECO:0000256" key="10">
    <source>
        <dbReference type="ARBA" id="ARBA00023136"/>
    </source>
</evidence>